<sequence>MRWLFCLMVLGVFPGCATMFSGSTDTITFKSVPEGAVVEIDGMGYGRTPVTVPVKKRSTPPQVQYKLEEYESRHVFLQNSFDAVGILNIFIWPGFIVDAVTGSMWKYDRYVYEVELEPRKK</sequence>
<evidence type="ECO:0000256" key="1">
    <source>
        <dbReference type="SAM" id="SignalP"/>
    </source>
</evidence>
<comment type="caution">
    <text evidence="3">The sequence shown here is derived from an EMBL/GenBank/DDBJ whole genome shotgun (WGS) entry which is preliminary data.</text>
</comment>
<dbReference type="InterPro" id="IPR013229">
    <property type="entry name" value="PEGA"/>
</dbReference>
<name>A0A562S0G8_9BACT</name>
<keyword evidence="4" id="KW-1185">Reference proteome</keyword>
<evidence type="ECO:0000313" key="3">
    <source>
        <dbReference type="EMBL" id="TWI74424.1"/>
    </source>
</evidence>
<proteinExistence type="predicted"/>
<organism evidence="3 4">
    <name type="scientific">Desulfobotulus alkaliphilus</name>
    <dbReference type="NCBI Taxonomy" id="622671"/>
    <lineage>
        <taxon>Bacteria</taxon>
        <taxon>Pseudomonadati</taxon>
        <taxon>Thermodesulfobacteriota</taxon>
        <taxon>Desulfobacteria</taxon>
        <taxon>Desulfobacterales</taxon>
        <taxon>Desulfobacteraceae</taxon>
        <taxon>Desulfobotulus</taxon>
    </lineage>
</organism>
<keyword evidence="1" id="KW-0732">Signal</keyword>
<evidence type="ECO:0000313" key="4">
    <source>
        <dbReference type="Proteomes" id="UP000318307"/>
    </source>
</evidence>
<feature type="chain" id="PRO_5022149240" evidence="1">
    <location>
        <begin position="18"/>
        <end position="121"/>
    </location>
</feature>
<dbReference type="AlphaFoldDB" id="A0A562S0G8"/>
<protein>
    <submittedName>
        <fullName evidence="3">PEGA domain-containing protein</fullName>
    </submittedName>
</protein>
<gene>
    <name evidence="3" type="ORF">LZ24_01030</name>
</gene>
<dbReference type="EMBL" id="VLLC01000005">
    <property type="protein sequence ID" value="TWI74424.1"/>
    <property type="molecule type" value="Genomic_DNA"/>
</dbReference>
<dbReference type="Pfam" id="PF08308">
    <property type="entry name" value="PEGA"/>
    <property type="match status" value="1"/>
</dbReference>
<dbReference type="RefSeq" id="WP_186442941.1">
    <property type="nucleotide sequence ID" value="NZ_VLLC01000005.1"/>
</dbReference>
<evidence type="ECO:0000259" key="2">
    <source>
        <dbReference type="Pfam" id="PF08308"/>
    </source>
</evidence>
<reference evidence="3 4" key="1">
    <citation type="submission" date="2019-07" db="EMBL/GenBank/DDBJ databases">
        <title>Genome sequencing of 100 strains of the haloalkaliphilic chemolithoautotrophic sulfur-oxidizing bacterium Thioalkalivibrio.</title>
        <authorList>
            <person name="Muyzer G."/>
        </authorList>
    </citation>
    <scope>NUCLEOTIDE SEQUENCE [LARGE SCALE GENOMIC DNA]</scope>
    <source>
        <strain evidence="3 4">ASO4-4</strain>
    </source>
</reference>
<dbReference type="Proteomes" id="UP000318307">
    <property type="component" value="Unassembled WGS sequence"/>
</dbReference>
<feature type="signal peptide" evidence="1">
    <location>
        <begin position="1"/>
        <end position="17"/>
    </location>
</feature>
<feature type="domain" description="PEGA" evidence="2">
    <location>
        <begin position="26"/>
        <end position="70"/>
    </location>
</feature>
<accession>A0A562S0G8</accession>